<sequence length="633" mass="71345">MHILTCCSRLKRLSAALILPGIVLIASLPQLQAGDFLVESSRDLRMAKARVRAAQFLAKATFGPTEQSIESLATRINQIGLKRATSEWIDQQFAAAPSLHMQTAYDLMELDGNTPTKQGAGIHHYRYQVWSHIALTGEDQLRQRVAWALSQIFVIGDTGTGANNDDDRSIGNGERTIADWMGMSDYYDMLVTGIDGTYRETLEDVTYHPSMGVWLSSINNRKADIPNNRWPDENFAREIMQLFSVGLYELQQDGRLAVDENGDLIPTYDNEQIRQLARVFTGFMYQHNTSTSFYRGRNLGRPMEMDHRYHDNNYDYTDEANAPPQKVVFGTVLPPLPAILTNQACKDEVSAALDAIDAHDSVAPFICRLLIQRLVKSNPSRGYMRRVTRVWNDNGQGVRGDWQSVVKAILTDPELYRGQVVRRLRSPLRLQVRARGTEYSRLREPINRVCALIRAIRPSSNYPGGYMMFSNNIADDFGQMPFRSPSVFNYYLPDFQPPGELITYEPSRRNPYGALFAPEFQILTAVTVNKSLNEFRKYCNNRYVDTGGMRQGSCRISFDLEPEIQLARDINNMAEILTRFDLLLCSGTLSQETKASIIAAVEAETAGNDGRFVARVETALNAVVISPDCAIEQ</sequence>
<name>A0A517SZS0_9BACT</name>
<evidence type="ECO:0000313" key="2">
    <source>
        <dbReference type="Proteomes" id="UP000315003"/>
    </source>
</evidence>
<dbReference type="AlphaFoldDB" id="A0A517SZS0"/>
<dbReference type="RefSeq" id="WP_145275848.1">
    <property type="nucleotide sequence ID" value="NZ_CP036272.1"/>
</dbReference>
<dbReference type="InterPro" id="IPR014917">
    <property type="entry name" value="DUF1800"/>
</dbReference>
<dbReference type="OrthoDB" id="9772295at2"/>
<dbReference type="Pfam" id="PF08811">
    <property type="entry name" value="DUF1800"/>
    <property type="match status" value="1"/>
</dbReference>
<evidence type="ECO:0008006" key="3">
    <source>
        <dbReference type="Google" id="ProtNLM"/>
    </source>
</evidence>
<dbReference type="PANTHER" id="PTHR43737:SF1">
    <property type="entry name" value="DUF1501 DOMAIN-CONTAINING PROTEIN"/>
    <property type="match status" value="1"/>
</dbReference>
<dbReference type="Proteomes" id="UP000315003">
    <property type="component" value="Chromosome"/>
</dbReference>
<evidence type="ECO:0000313" key="1">
    <source>
        <dbReference type="EMBL" id="QDT61646.1"/>
    </source>
</evidence>
<proteinExistence type="predicted"/>
<reference evidence="1 2" key="1">
    <citation type="submission" date="2019-02" db="EMBL/GenBank/DDBJ databases">
        <title>Deep-cultivation of Planctomycetes and their phenomic and genomic characterization uncovers novel biology.</title>
        <authorList>
            <person name="Wiegand S."/>
            <person name="Jogler M."/>
            <person name="Boedeker C."/>
            <person name="Pinto D."/>
            <person name="Vollmers J."/>
            <person name="Rivas-Marin E."/>
            <person name="Kohn T."/>
            <person name="Peeters S.H."/>
            <person name="Heuer A."/>
            <person name="Rast P."/>
            <person name="Oberbeckmann S."/>
            <person name="Bunk B."/>
            <person name="Jeske O."/>
            <person name="Meyerdierks A."/>
            <person name="Storesund J.E."/>
            <person name="Kallscheuer N."/>
            <person name="Luecker S."/>
            <person name="Lage O.M."/>
            <person name="Pohl T."/>
            <person name="Merkel B.J."/>
            <person name="Hornburger P."/>
            <person name="Mueller R.-W."/>
            <person name="Bruemmer F."/>
            <person name="Labrenz M."/>
            <person name="Spormann A.M."/>
            <person name="Op den Camp H."/>
            <person name="Overmann J."/>
            <person name="Amann R."/>
            <person name="Jetten M.S.M."/>
            <person name="Mascher T."/>
            <person name="Medema M.H."/>
            <person name="Devos D.P."/>
            <person name="Kaster A.-K."/>
            <person name="Ovreas L."/>
            <person name="Rohde M."/>
            <person name="Galperin M.Y."/>
            <person name="Jogler C."/>
        </authorList>
    </citation>
    <scope>NUCLEOTIDE SEQUENCE [LARGE SCALE GENOMIC DNA]</scope>
    <source>
        <strain evidence="1 2">SV_7m_r</strain>
    </source>
</reference>
<dbReference type="PANTHER" id="PTHR43737">
    <property type="entry name" value="BLL7424 PROTEIN"/>
    <property type="match status" value="1"/>
</dbReference>
<dbReference type="EMBL" id="CP036272">
    <property type="protein sequence ID" value="QDT61646.1"/>
    <property type="molecule type" value="Genomic_DNA"/>
</dbReference>
<accession>A0A517SZS0</accession>
<keyword evidence="2" id="KW-1185">Reference proteome</keyword>
<organism evidence="1 2">
    <name type="scientific">Stieleria bergensis</name>
    <dbReference type="NCBI Taxonomy" id="2528025"/>
    <lineage>
        <taxon>Bacteria</taxon>
        <taxon>Pseudomonadati</taxon>
        <taxon>Planctomycetota</taxon>
        <taxon>Planctomycetia</taxon>
        <taxon>Pirellulales</taxon>
        <taxon>Pirellulaceae</taxon>
        <taxon>Stieleria</taxon>
    </lineage>
</organism>
<gene>
    <name evidence="1" type="ORF">SV7mr_41850</name>
</gene>
<protein>
    <recommendedName>
        <fullName evidence="3">DUF1800 domain-containing protein</fullName>
    </recommendedName>
</protein>